<evidence type="ECO:0000313" key="3">
    <source>
        <dbReference type="Proteomes" id="UP001199424"/>
    </source>
</evidence>
<comment type="caution">
    <text evidence="2">The sequence shown here is derived from an EMBL/GenBank/DDBJ whole genome shotgun (WGS) entry which is preliminary data.</text>
</comment>
<evidence type="ECO:0000259" key="1">
    <source>
        <dbReference type="PROSITE" id="PS50930"/>
    </source>
</evidence>
<dbReference type="InterPro" id="IPR046947">
    <property type="entry name" value="LytR-like"/>
</dbReference>
<proteinExistence type="predicted"/>
<dbReference type="AlphaFoldDB" id="A0AAE3AK76"/>
<dbReference type="SMART" id="SM00850">
    <property type="entry name" value="LytTR"/>
    <property type="match status" value="1"/>
</dbReference>
<dbReference type="Gene3D" id="3.40.50.2300">
    <property type="match status" value="1"/>
</dbReference>
<protein>
    <submittedName>
        <fullName evidence="2">LytTR family transcriptional regulator DNA-binding domain-containing protein</fullName>
    </submittedName>
</protein>
<dbReference type="GO" id="GO:0003677">
    <property type="term" value="F:DNA binding"/>
    <property type="evidence" value="ECO:0007669"/>
    <property type="project" value="UniProtKB-KW"/>
</dbReference>
<dbReference type="EMBL" id="JAJEQC010000003">
    <property type="protein sequence ID" value="MCC2136315.1"/>
    <property type="molecule type" value="Genomic_DNA"/>
</dbReference>
<dbReference type="SUPFAM" id="SSF52172">
    <property type="entry name" value="CheY-like"/>
    <property type="match status" value="1"/>
</dbReference>
<dbReference type="GO" id="GO:0000156">
    <property type="term" value="F:phosphorelay response regulator activity"/>
    <property type="evidence" value="ECO:0007669"/>
    <property type="project" value="InterPro"/>
</dbReference>
<dbReference type="Proteomes" id="UP001199424">
    <property type="component" value="Unassembled WGS sequence"/>
</dbReference>
<keyword evidence="3" id="KW-1185">Reference proteome</keyword>
<organism evidence="2 3">
    <name type="scientific">Hominenteromicrobium mulieris</name>
    <dbReference type="NCBI Taxonomy" id="2885357"/>
    <lineage>
        <taxon>Bacteria</taxon>
        <taxon>Bacillati</taxon>
        <taxon>Bacillota</taxon>
        <taxon>Clostridia</taxon>
        <taxon>Eubacteriales</taxon>
        <taxon>Oscillospiraceae</taxon>
        <taxon>Hominenteromicrobium</taxon>
    </lineage>
</organism>
<dbReference type="RefSeq" id="WP_308448833.1">
    <property type="nucleotide sequence ID" value="NZ_JAJEQC010000003.1"/>
</dbReference>
<dbReference type="InterPro" id="IPR007492">
    <property type="entry name" value="LytTR_DNA-bd_dom"/>
</dbReference>
<dbReference type="Gene3D" id="2.40.50.1020">
    <property type="entry name" value="LytTr DNA-binding domain"/>
    <property type="match status" value="1"/>
</dbReference>
<feature type="domain" description="HTH LytTR-type" evidence="1">
    <location>
        <begin position="138"/>
        <end position="237"/>
    </location>
</feature>
<evidence type="ECO:0000313" key="2">
    <source>
        <dbReference type="EMBL" id="MCC2136315.1"/>
    </source>
</evidence>
<dbReference type="PROSITE" id="PS50930">
    <property type="entry name" value="HTH_LYTTR"/>
    <property type="match status" value="1"/>
</dbReference>
<sequence length="248" mass="29080">MFRLALCGKNYELLEKIESHIQSFVETYKNETKCISIEQYKQLASLRDDMVDGIHFDILMVEIDAHPHEDFRLLSEIRKTATDTIVILFSKFLDYDFTRLGYQVGAFRYLSTHNLFSDLSEAICTALEISAKKQKRYYTFSHYSEIIRIPLDDVLYVKRVNRITMIKAKNGNFHLQLPLKEIYKEINDSRFLFIDRSCFVNIDHVTCFADAEVKLDNQESLPISHSNFTAIRSVLLYKTPNEIQQPVR</sequence>
<dbReference type="PANTHER" id="PTHR37299">
    <property type="entry name" value="TRANSCRIPTIONAL REGULATOR-RELATED"/>
    <property type="match status" value="1"/>
</dbReference>
<reference evidence="2" key="1">
    <citation type="submission" date="2021-10" db="EMBL/GenBank/DDBJ databases">
        <title>Anaerobic single-cell dispensing facilitates the cultivation of human gut bacteria.</title>
        <authorList>
            <person name="Afrizal A."/>
        </authorList>
    </citation>
    <scope>NUCLEOTIDE SEQUENCE</scope>
    <source>
        <strain evidence="2">CLA-AA-H250</strain>
    </source>
</reference>
<name>A0AAE3AK76_9FIRM</name>
<dbReference type="Pfam" id="PF04397">
    <property type="entry name" value="LytTR"/>
    <property type="match status" value="1"/>
</dbReference>
<dbReference type="PANTHER" id="PTHR37299:SF1">
    <property type="entry name" value="STAGE 0 SPORULATION PROTEIN A HOMOLOG"/>
    <property type="match status" value="1"/>
</dbReference>
<gene>
    <name evidence="2" type="ORF">LKD31_04715</name>
</gene>
<accession>A0AAE3AK76</accession>
<keyword evidence="2" id="KW-0238">DNA-binding</keyword>
<dbReference type="InterPro" id="IPR011006">
    <property type="entry name" value="CheY-like_superfamily"/>
</dbReference>